<comment type="caution">
    <text evidence="1">The sequence shown here is derived from an EMBL/GenBank/DDBJ whole genome shotgun (WGS) entry which is preliminary data.</text>
</comment>
<organism evidence="1 2">
    <name type="scientific">Trifolium medium</name>
    <dbReference type="NCBI Taxonomy" id="97028"/>
    <lineage>
        <taxon>Eukaryota</taxon>
        <taxon>Viridiplantae</taxon>
        <taxon>Streptophyta</taxon>
        <taxon>Embryophyta</taxon>
        <taxon>Tracheophyta</taxon>
        <taxon>Spermatophyta</taxon>
        <taxon>Magnoliopsida</taxon>
        <taxon>eudicotyledons</taxon>
        <taxon>Gunneridae</taxon>
        <taxon>Pentapetalae</taxon>
        <taxon>rosids</taxon>
        <taxon>fabids</taxon>
        <taxon>Fabales</taxon>
        <taxon>Fabaceae</taxon>
        <taxon>Papilionoideae</taxon>
        <taxon>50 kb inversion clade</taxon>
        <taxon>NPAAA clade</taxon>
        <taxon>Hologalegina</taxon>
        <taxon>IRL clade</taxon>
        <taxon>Trifolieae</taxon>
        <taxon>Trifolium</taxon>
    </lineage>
</organism>
<dbReference type="EMBL" id="LXQA010573599">
    <property type="protein sequence ID" value="MCI60005.1"/>
    <property type="molecule type" value="Genomic_DNA"/>
</dbReference>
<protein>
    <submittedName>
        <fullName evidence="1">Uncharacterized protein</fullName>
    </submittedName>
</protein>
<sequence>MKSLRYIPLELMRGN</sequence>
<feature type="non-terminal residue" evidence="1">
    <location>
        <position position="15"/>
    </location>
</feature>
<proteinExistence type="predicted"/>
<name>A0A392TJA5_9FABA</name>
<accession>A0A392TJA5</accession>
<keyword evidence="2" id="KW-1185">Reference proteome</keyword>
<dbReference type="Proteomes" id="UP000265520">
    <property type="component" value="Unassembled WGS sequence"/>
</dbReference>
<evidence type="ECO:0000313" key="2">
    <source>
        <dbReference type="Proteomes" id="UP000265520"/>
    </source>
</evidence>
<reference evidence="1 2" key="1">
    <citation type="journal article" date="2018" name="Front. Plant Sci.">
        <title>Red Clover (Trifolium pratense) and Zigzag Clover (T. medium) - A Picture of Genomic Similarities and Differences.</title>
        <authorList>
            <person name="Dluhosova J."/>
            <person name="Istvanek J."/>
            <person name="Nedelnik J."/>
            <person name="Repkova J."/>
        </authorList>
    </citation>
    <scope>NUCLEOTIDE SEQUENCE [LARGE SCALE GENOMIC DNA]</scope>
    <source>
        <strain evidence="2">cv. 10/8</strain>
        <tissue evidence="1">Leaf</tissue>
    </source>
</reference>
<evidence type="ECO:0000313" key="1">
    <source>
        <dbReference type="EMBL" id="MCI60005.1"/>
    </source>
</evidence>